<dbReference type="Proteomes" id="UP001219525">
    <property type="component" value="Unassembled WGS sequence"/>
</dbReference>
<dbReference type="EMBL" id="JARJCW010000037">
    <property type="protein sequence ID" value="KAJ7207252.1"/>
    <property type="molecule type" value="Genomic_DNA"/>
</dbReference>
<sequence>MTTGVLIDGIDGSNIGAFFSNAQRFTVLGGTFTNNVTVIQPQSSDAFGKIPMGDVNLKTELSVTNSGHVQRRSGRGAVRVARTMYGADVYDHCMVVAAYDGKNSRENWEASIAQYQMLRHPSVLQLFGIVEDANFYAAIFHDDLISPTQMLASRADSAVWPIYFQQFLKEEFKNAARYISATRQGETVVAFASSSHLAKGFCARASMFNGTLVTTVPKSLTPYSSIHPKLSAGFPSTIISMLAVNLGAVLVKLGVVLNSQQEPSVSYLLASRGVVVSPLCTWGFVTRKHSLEILNSSSAGFTGLAVSIEGSLTGKTWLSSLRVSWKSTAHGYLFSRPHQRLSADGPEQWDDYVFVDNIEYQLELGQLTRGPTNLHLLSSYRLAIGLPLLMPRIRLSLAEREAKALGFPSLKLDMLISGRRWDGSTYSALREFYEGKGFNAYSLDVARHLGLPHFRIWDGLEALFEHSVDPVEDNLNLVEVEKSILLENFLPGPESANDVSGVHSYEPADVQPSRSLKFLQILQLALMVIVCMYHGFGLF</sequence>
<dbReference type="AlphaFoldDB" id="A0AAD6Y9P1"/>
<name>A0AAD6Y9P1_9AGAR</name>
<evidence type="ECO:0000313" key="2">
    <source>
        <dbReference type="Proteomes" id="UP001219525"/>
    </source>
</evidence>
<protein>
    <recommendedName>
        <fullName evidence="3">Protein kinase domain-containing protein</fullName>
    </recommendedName>
</protein>
<keyword evidence="2" id="KW-1185">Reference proteome</keyword>
<accession>A0AAD6Y9P1</accession>
<gene>
    <name evidence="1" type="ORF">GGX14DRAFT_636815</name>
</gene>
<comment type="caution">
    <text evidence="1">The sequence shown here is derived from an EMBL/GenBank/DDBJ whole genome shotgun (WGS) entry which is preliminary data.</text>
</comment>
<organism evidence="1 2">
    <name type="scientific">Mycena pura</name>
    <dbReference type="NCBI Taxonomy" id="153505"/>
    <lineage>
        <taxon>Eukaryota</taxon>
        <taxon>Fungi</taxon>
        <taxon>Dikarya</taxon>
        <taxon>Basidiomycota</taxon>
        <taxon>Agaricomycotina</taxon>
        <taxon>Agaricomycetes</taxon>
        <taxon>Agaricomycetidae</taxon>
        <taxon>Agaricales</taxon>
        <taxon>Marasmiineae</taxon>
        <taxon>Mycenaceae</taxon>
        <taxon>Mycena</taxon>
    </lineage>
</organism>
<evidence type="ECO:0000313" key="1">
    <source>
        <dbReference type="EMBL" id="KAJ7207252.1"/>
    </source>
</evidence>
<reference evidence="1" key="1">
    <citation type="submission" date="2023-03" db="EMBL/GenBank/DDBJ databases">
        <title>Massive genome expansion in bonnet fungi (Mycena s.s.) driven by repeated elements and novel gene families across ecological guilds.</title>
        <authorList>
            <consortium name="Lawrence Berkeley National Laboratory"/>
            <person name="Harder C.B."/>
            <person name="Miyauchi S."/>
            <person name="Viragh M."/>
            <person name="Kuo A."/>
            <person name="Thoen E."/>
            <person name="Andreopoulos B."/>
            <person name="Lu D."/>
            <person name="Skrede I."/>
            <person name="Drula E."/>
            <person name="Henrissat B."/>
            <person name="Morin E."/>
            <person name="Kohler A."/>
            <person name="Barry K."/>
            <person name="LaButti K."/>
            <person name="Morin E."/>
            <person name="Salamov A."/>
            <person name="Lipzen A."/>
            <person name="Mereny Z."/>
            <person name="Hegedus B."/>
            <person name="Baldrian P."/>
            <person name="Stursova M."/>
            <person name="Weitz H."/>
            <person name="Taylor A."/>
            <person name="Grigoriev I.V."/>
            <person name="Nagy L.G."/>
            <person name="Martin F."/>
            <person name="Kauserud H."/>
        </authorList>
    </citation>
    <scope>NUCLEOTIDE SEQUENCE</scope>
    <source>
        <strain evidence="1">9144</strain>
    </source>
</reference>
<evidence type="ECO:0008006" key="3">
    <source>
        <dbReference type="Google" id="ProtNLM"/>
    </source>
</evidence>
<proteinExistence type="predicted"/>